<protein>
    <submittedName>
        <fullName evidence="1">2452_t:CDS:1</fullName>
    </submittedName>
</protein>
<comment type="caution">
    <text evidence="1">The sequence shown here is derived from an EMBL/GenBank/DDBJ whole genome shotgun (WGS) entry which is preliminary data.</text>
</comment>
<reference evidence="1" key="1">
    <citation type="submission" date="2021-06" db="EMBL/GenBank/DDBJ databases">
        <authorList>
            <person name="Kallberg Y."/>
            <person name="Tangrot J."/>
            <person name="Rosling A."/>
        </authorList>
    </citation>
    <scope>NUCLEOTIDE SEQUENCE</scope>
    <source>
        <strain evidence="1">IL203A</strain>
    </source>
</reference>
<proteinExistence type="predicted"/>
<evidence type="ECO:0000313" key="2">
    <source>
        <dbReference type="Proteomes" id="UP000789702"/>
    </source>
</evidence>
<dbReference type="EMBL" id="CAJVPU010002669">
    <property type="protein sequence ID" value="CAG8505333.1"/>
    <property type="molecule type" value="Genomic_DNA"/>
</dbReference>
<accession>A0ACA9L234</accession>
<gene>
    <name evidence="1" type="ORF">DHETER_LOCUS3198</name>
</gene>
<sequence length="196" mass="22817">MICTLTLSGPLPVHSIIATSNISQYTIFFARQDDEYRVIYSGLYVVFKIPDHEDVKKSVNDSNKGTPNYFILFRSILKNCISALGLNTEWVFVSEVSRELWSEIKKNDYQFVASLRNAYKFSNAQKKLGVRFKPYDYKKKKSNKPNDSACDTECPQLNSIENFSQQMSLYSYYEDFYLFNASGSPIDKLLWELFEY</sequence>
<dbReference type="Proteomes" id="UP000789702">
    <property type="component" value="Unassembled WGS sequence"/>
</dbReference>
<name>A0ACA9L234_9GLOM</name>
<evidence type="ECO:0000313" key="1">
    <source>
        <dbReference type="EMBL" id="CAG8505333.1"/>
    </source>
</evidence>
<organism evidence="1 2">
    <name type="scientific">Dentiscutata heterogama</name>
    <dbReference type="NCBI Taxonomy" id="1316150"/>
    <lineage>
        <taxon>Eukaryota</taxon>
        <taxon>Fungi</taxon>
        <taxon>Fungi incertae sedis</taxon>
        <taxon>Mucoromycota</taxon>
        <taxon>Glomeromycotina</taxon>
        <taxon>Glomeromycetes</taxon>
        <taxon>Diversisporales</taxon>
        <taxon>Gigasporaceae</taxon>
        <taxon>Dentiscutata</taxon>
    </lineage>
</organism>
<keyword evidence="2" id="KW-1185">Reference proteome</keyword>